<dbReference type="GO" id="GO:0020037">
    <property type="term" value="F:heme binding"/>
    <property type="evidence" value="ECO:0007669"/>
    <property type="project" value="InterPro"/>
</dbReference>
<evidence type="ECO:0008006" key="13">
    <source>
        <dbReference type="Google" id="ProtNLM"/>
    </source>
</evidence>
<organism evidence="11 12">
    <name type="scientific">Capsicum baccatum</name>
    <name type="common">Peruvian pepper</name>
    <dbReference type="NCBI Taxonomy" id="33114"/>
    <lineage>
        <taxon>Eukaryota</taxon>
        <taxon>Viridiplantae</taxon>
        <taxon>Streptophyta</taxon>
        <taxon>Embryophyta</taxon>
        <taxon>Tracheophyta</taxon>
        <taxon>Spermatophyta</taxon>
        <taxon>Magnoliopsida</taxon>
        <taxon>eudicotyledons</taxon>
        <taxon>Gunneridae</taxon>
        <taxon>Pentapetalae</taxon>
        <taxon>asterids</taxon>
        <taxon>lamiids</taxon>
        <taxon>Solanales</taxon>
        <taxon>Solanaceae</taxon>
        <taxon>Solanoideae</taxon>
        <taxon>Capsiceae</taxon>
        <taxon>Capsicum</taxon>
    </lineage>
</organism>
<dbReference type="PANTHER" id="PTHR24282:SF167">
    <property type="entry name" value="CYTOCHROME P450 CYP72A219-LIKE ISOFORM X1"/>
    <property type="match status" value="1"/>
</dbReference>
<evidence type="ECO:0000256" key="10">
    <source>
        <dbReference type="ARBA" id="ARBA00023136"/>
    </source>
</evidence>
<evidence type="ECO:0000256" key="4">
    <source>
        <dbReference type="ARBA" id="ARBA00022692"/>
    </source>
</evidence>
<sequence>MSDVHQEVRSRVLSIINKRMNDIEANGEASNSCDDLLGILLESNLNKIQEHGNKKFGMSIDEVIEESRAREKVLQVFGNNIPDYDKLNQLKVVTMIIQEALRLYPPSFLLGREVNKETKLGNLSIPSGVQLLLPTILLRHDQEIWGEDAKEFNPERFSEESTKQQKGNFHIFHLAGDLEIALHKTLLC</sequence>
<dbReference type="EMBL" id="MLFT02000010">
    <property type="protein sequence ID" value="PHT35616.1"/>
    <property type="molecule type" value="Genomic_DNA"/>
</dbReference>
<evidence type="ECO:0000256" key="8">
    <source>
        <dbReference type="ARBA" id="ARBA00023004"/>
    </source>
</evidence>
<keyword evidence="8" id="KW-0408">Iron</keyword>
<dbReference type="PANTHER" id="PTHR24282">
    <property type="entry name" value="CYTOCHROME P450 FAMILY MEMBER"/>
    <property type="match status" value="1"/>
</dbReference>
<evidence type="ECO:0000256" key="6">
    <source>
        <dbReference type="ARBA" id="ARBA00022989"/>
    </source>
</evidence>
<dbReference type="OrthoDB" id="1470350at2759"/>
<dbReference type="Gene3D" id="1.20.120.990">
    <property type="entry name" value="Glycosyltransferase family 88, C-terminal domain"/>
    <property type="match status" value="1"/>
</dbReference>
<dbReference type="Pfam" id="PF00067">
    <property type="entry name" value="p450"/>
    <property type="match status" value="1"/>
</dbReference>
<comment type="caution">
    <text evidence="11">The sequence shown here is derived from an EMBL/GenBank/DDBJ whole genome shotgun (WGS) entry which is preliminary data.</text>
</comment>
<evidence type="ECO:0000313" key="12">
    <source>
        <dbReference type="Proteomes" id="UP000224567"/>
    </source>
</evidence>
<dbReference type="STRING" id="33114.A0A2G2VRM4"/>
<keyword evidence="3" id="KW-0349">Heme</keyword>
<evidence type="ECO:0000256" key="2">
    <source>
        <dbReference type="ARBA" id="ARBA00010617"/>
    </source>
</evidence>
<comment type="subcellular location">
    <subcellularLocation>
        <location evidence="1">Membrane</location>
    </subcellularLocation>
</comment>
<dbReference type="AlphaFoldDB" id="A0A2G2VRM4"/>
<keyword evidence="10" id="KW-0472">Membrane</keyword>
<name>A0A2G2VRM4_CAPBA</name>
<dbReference type="GO" id="GO:0016705">
    <property type="term" value="F:oxidoreductase activity, acting on paired donors, with incorporation or reduction of molecular oxygen"/>
    <property type="evidence" value="ECO:0007669"/>
    <property type="project" value="InterPro"/>
</dbReference>
<dbReference type="InterPro" id="IPR001128">
    <property type="entry name" value="Cyt_P450"/>
</dbReference>
<evidence type="ECO:0000313" key="11">
    <source>
        <dbReference type="EMBL" id="PHT35616.1"/>
    </source>
</evidence>
<gene>
    <name evidence="11" type="ORF">CQW23_23316</name>
</gene>
<accession>A0A2G2VRM4</accession>
<keyword evidence="4" id="KW-0812">Transmembrane</keyword>
<evidence type="ECO:0000256" key="3">
    <source>
        <dbReference type="ARBA" id="ARBA00022617"/>
    </source>
</evidence>
<keyword evidence="6" id="KW-1133">Transmembrane helix</keyword>
<protein>
    <recommendedName>
        <fullName evidence="13">Cytochrome</fullName>
    </recommendedName>
</protein>
<dbReference type="SUPFAM" id="SSF48264">
    <property type="entry name" value="Cytochrome P450"/>
    <property type="match status" value="1"/>
</dbReference>
<dbReference type="GO" id="GO:0004497">
    <property type="term" value="F:monooxygenase activity"/>
    <property type="evidence" value="ECO:0007669"/>
    <property type="project" value="UniProtKB-KW"/>
</dbReference>
<dbReference type="GO" id="GO:0016020">
    <property type="term" value="C:membrane"/>
    <property type="evidence" value="ECO:0007669"/>
    <property type="project" value="UniProtKB-SubCell"/>
</dbReference>
<reference evidence="12" key="2">
    <citation type="journal article" date="2017" name="J. Anim. Genet.">
        <title>Multiple reference genome sequences of hot pepper reveal the massive evolution of plant disease resistance genes by retroduplication.</title>
        <authorList>
            <person name="Kim S."/>
            <person name="Park J."/>
            <person name="Yeom S.-I."/>
            <person name="Kim Y.-M."/>
            <person name="Seo E."/>
            <person name="Kim K.-T."/>
            <person name="Kim M.-S."/>
            <person name="Lee J.M."/>
            <person name="Cheong K."/>
            <person name="Shin H.-S."/>
            <person name="Kim S.-B."/>
            <person name="Han K."/>
            <person name="Lee J."/>
            <person name="Park M."/>
            <person name="Lee H.-A."/>
            <person name="Lee H.-Y."/>
            <person name="Lee Y."/>
            <person name="Oh S."/>
            <person name="Lee J.H."/>
            <person name="Choi E."/>
            <person name="Choi E."/>
            <person name="Lee S.E."/>
            <person name="Jeon J."/>
            <person name="Kim H."/>
            <person name="Choi G."/>
            <person name="Song H."/>
            <person name="Lee J."/>
            <person name="Lee S.-C."/>
            <person name="Kwon J.-K."/>
            <person name="Lee H.-Y."/>
            <person name="Koo N."/>
            <person name="Hong Y."/>
            <person name="Kim R.W."/>
            <person name="Kang W.-H."/>
            <person name="Huh J.H."/>
            <person name="Kang B.-C."/>
            <person name="Yang T.-J."/>
            <person name="Lee Y.-H."/>
            <person name="Bennetzen J.L."/>
            <person name="Choi D."/>
        </authorList>
    </citation>
    <scope>NUCLEOTIDE SEQUENCE [LARGE SCALE GENOMIC DNA]</scope>
    <source>
        <strain evidence="12">cv. PBC81</strain>
    </source>
</reference>
<dbReference type="Proteomes" id="UP000224567">
    <property type="component" value="Unassembled WGS sequence"/>
</dbReference>
<dbReference type="InterPro" id="IPR036396">
    <property type="entry name" value="Cyt_P450_sf"/>
</dbReference>
<evidence type="ECO:0000256" key="5">
    <source>
        <dbReference type="ARBA" id="ARBA00022723"/>
    </source>
</evidence>
<dbReference type="InterPro" id="IPR050665">
    <property type="entry name" value="Cytochrome_P450_Monooxygen"/>
</dbReference>
<keyword evidence="12" id="KW-1185">Reference proteome</keyword>
<evidence type="ECO:0000256" key="7">
    <source>
        <dbReference type="ARBA" id="ARBA00023002"/>
    </source>
</evidence>
<reference evidence="11 12" key="1">
    <citation type="journal article" date="2017" name="Genome Biol.">
        <title>New reference genome sequences of hot pepper reveal the massive evolution of plant disease-resistance genes by retroduplication.</title>
        <authorList>
            <person name="Kim S."/>
            <person name="Park J."/>
            <person name="Yeom S.I."/>
            <person name="Kim Y.M."/>
            <person name="Seo E."/>
            <person name="Kim K.T."/>
            <person name="Kim M.S."/>
            <person name="Lee J.M."/>
            <person name="Cheong K."/>
            <person name="Shin H.S."/>
            <person name="Kim S.B."/>
            <person name="Han K."/>
            <person name="Lee J."/>
            <person name="Park M."/>
            <person name="Lee H.A."/>
            <person name="Lee H.Y."/>
            <person name="Lee Y."/>
            <person name="Oh S."/>
            <person name="Lee J.H."/>
            <person name="Choi E."/>
            <person name="Choi E."/>
            <person name="Lee S.E."/>
            <person name="Jeon J."/>
            <person name="Kim H."/>
            <person name="Choi G."/>
            <person name="Song H."/>
            <person name="Lee J."/>
            <person name="Lee S.C."/>
            <person name="Kwon J.K."/>
            <person name="Lee H.Y."/>
            <person name="Koo N."/>
            <person name="Hong Y."/>
            <person name="Kim R.W."/>
            <person name="Kang W.H."/>
            <person name="Huh J.H."/>
            <person name="Kang B.C."/>
            <person name="Yang T.J."/>
            <person name="Lee Y.H."/>
            <person name="Bennetzen J.L."/>
            <person name="Choi D."/>
        </authorList>
    </citation>
    <scope>NUCLEOTIDE SEQUENCE [LARGE SCALE GENOMIC DNA]</scope>
    <source>
        <strain evidence="12">cv. PBC81</strain>
    </source>
</reference>
<keyword evidence="5" id="KW-0479">Metal-binding</keyword>
<comment type="similarity">
    <text evidence="2">Belongs to the cytochrome P450 family.</text>
</comment>
<dbReference type="GO" id="GO:0005506">
    <property type="term" value="F:iron ion binding"/>
    <property type="evidence" value="ECO:0007669"/>
    <property type="project" value="InterPro"/>
</dbReference>
<keyword evidence="9" id="KW-0503">Monooxygenase</keyword>
<evidence type="ECO:0000256" key="1">
    <source>
        <dbReference type="ARBA" id="ARBA00004370"/>
    </source>
</evidence>
<evidence type="ECO:0000256" key="9">
    <source>
        <dbReference type="ARBA" id="ARBA00023033"/>
    </source>
</evidence>
<keyword evidence="7" id="KW-0560">Oxidoreductase</keyword>
<dbReference type="Gene3D" id="1.10.630.10">
    <property type="entry name" value="Cytochrome P450"/>
    <property type="match status" value="1"/>
</dbReference>
<proteinExistence type="inferred from homology"/>